<proteinExistence type="predicted"/>
<keyword evidence="1" id="KW-0812">Transmembrane</keyword>
<keyword evidence="1" id="KW-1133">Transmembrane helix</keyword>
<dbReference type="AlphaFoldDB" id="A0A4U3LRA1"/>
<protein>
    <submittedName>
        <fullName evidence="2">Uncharacterized protein</fullName>
    </submittedName>
</protein>
<dbReference type="Proteomes" id="UP000305836">
    <property type="component" value="Unassembled WGS sequence"/>
</dbReference>
<comment type="caution">
    <text evidence="2">The sequence shown here is derived from an EMBL/GenBank/DDBJ whole genome shotgun (WGS) entry which is preliminary data.</text>
</comment>
<accession>A0A4U3LRA1</accession>
<feature type="transmembrane region" description="Helical" evidence="1">
    <location>
        <begin position="50"/>
        <end position="69"/>
    </location>
</feature>
<sequence length="103" mass="10775">MIPLGAVEFSPGDVALILAVLTLGATALALPATLTFAWVGHRRAKDHPGWAAFTYWLTGTAICLATTALAAGQGLGWWSVPLGWLPTLLLALALKPRSDPRAS</sequence>
<gene>
    <name evidence="2" type="ORF">FDA38_25590</name>
</gene>
<evidence type="ECO:0000313" key="3">
    <source>
        <dbReference type="Proteomes" id="UP000305836"/>
    </source>
</evidence>
<feature type="transmembrane region" description="Helical" evidence="1">
    <location>
        <begin position="14"/>
        <end position="38"/>
    </location>
</feature>
<keyword evidence="3" id="KW-1185">Reference proteome</keyword>
<evidence type="ECO:0000256" key="1">
    <source>
        <dbReference type="SAM" id="Phobius"/>
    </source>
</evidence>
<dbReference type="RefSeq" id="WP_137256587.1">
    <property type="nucleotide sequence ID" value="NZ_JBHSPQ010000002.1"/>
</dbReference>
<keyword evidence="1" id="KW-0472">Membrane</keyword>
<dbReference type="EMBL" id="SZPZ01000003">
    <property type="protein sequence ID" value="TKK78441.1"/>
    <property type="molecule type" value="Genomic_DNA"/>
</dbReference>
<feature type="transmembrane region" description="Helical" evidence="1">
    <location>
        <begin position="75"/>
        <end position="94"/>
    </location>
</feature>
<name>A0A4U3LRA1_9ACTN</name>
<evidence type="ECO:0000313" key="2">
    <source>
        <dbReference type="EMBL" id="TKK78441.1"/>
    </source>
</evidence>
<organism evidence="2 3">
    <name type="scientific">Kribbella jiaozuonensis</name>
    <dbReference type="NCBI Taxonomy" id="2575441"/>
    <lineage>
        <taxon>Bacteria</taxon>
        <taxon>Bacillati</taxon>
        <taxon>Actinomycetota</taxon>
        <taxon>Actinomycetes</taxon>
        <taxon>Propionibacteriales</taxon>
        <taxon>Kribbellaceae</taxon>
        <taxon>Kribbella</taxon>
    </lineage>
</organism>
<reference evidence="2 3" key="1">
    <citation type="submission" date="2019-04" db="EMBL/GenBank/DDBJ databases">
        <title>Kribbella sp. NEAU-THZ 27 nov., a novel actinomycete isolated from soil.</title>
        <authorList>
            <person name="Duan L."/>
        </authorList>
    </citation>
    <scope>NUCLEOTIDE SEQUENCE [LARGE SCALE GENOMIC DNA]</scope>
    <source>
        <strain evidence="3">NEAU-THZ27</strain>
    </source>
</reference>